<dbReference type="Proteomes" id="UP000046392">
    <property type="component" value="Unplaced"/>
</dbReference>
<reference evidence="2" key="1">
    <citation type="submission" date="2017-02" db="UniProtKB">
        <authorList>
            <consortium name="WormBaseParasite"/>
        </authorList>
    </citation>
    <scope>IDENTIFICATION</scope>
</reference>
<dbReference type="WBParaSite" id="SPAL_0001313900.1">
    <property type="protein sequence ID" value="SPAL_0001313900.1"/>
    <property type="gene ID" value="SPAL_0001313900"/>
</dbReference>
<evidence type="ECO:0000313" key="2">
    <source>
        <dbReference type="WBParaSite" id="SPAL_0001313900.1"/>
    </source>
</evidence>
<protein>
    <submittedName>
        <fullName evidence="2">Uncharacterized protein</fullName>
    </submittedName>
</protein>
<dbReference type="AlphaFoldDB" id="A0A0N5C5B0"/>
<name>A0A0N5C5B0_STREA</name>
<keyword evidence="1" id="KW-1185">Reference proteome</keyword>
<organism evidence="1 2">
    <name type="scientific">Strongyloides papillosus</name>
    <name type="common">Intestinal threadworm</name>
    <dbReference type="NCBI Taxonomy" id="174720"/>
    <lineage>
        <taxon>Eukaryota</taxon>
        <taxon>Metazoa</taxon>
        <taxon>Ecdysozoa</taxon>
        <taxon>Nematoda</taxon>
        <taxon>Chromadorea</taxon>
        <taxon>Rhabditida</taxon>
        <taxon>Tylenchina</taxon>
        <taxon>Panagrolaimomorpha</taxon>
        <taxon>Strongyloidoidea</taxon>
        <taxon>Strongyloididae</taxon>
        <taxon>Strongyloides</taxon>
    </lineage>
</organism>
<evidence type="ECO:0000313" key="1">
    <source>
        <dbReference type="Proteomes" id="UP000046392"/>
    </source>
</evidence>
<proteinExistence type="predicted"/>
<accession>A0A0N5C5B0</accession>
<sequence length="81" mass="9686">MFFQKHREIRIMKIGRLGKVVEEAKRKEIKQRSSQQRISTEVPLLKQLEKENLAPENIVKCIYKEISTDFDETFNDEIIYS</sequence>